<organism evidence="6 7">
    <name type="scientific">Nocardioides immobilis</name>
    <dbReference type="NCBI Taxonomy" id="2049295"/>
    <lineage>
        <taxon>Bacteria</taxon>
        <taxon>Bacillati</taxon>
        <taxon>Actinomycetota</taxon>
        <taxon>Actinomycetes</taxon>
        <taxon>Propionibacteriales</taxon>
        <taxon>Nocardioidaceae</taxon>
        <taxon>Nocardioides</taxon>
    </lineage>
</organism>
<proteinExistence type="inferred from homology"/>
<dbReference type="Proteomes" id="UP000283644">
    <property type="component" value="Unassembled WGS sequence"/>
</dbReference>
<dbReference type="Gene3D" id="3.30.590.20">
    <property type="match status" value="1"/>
</dbReference>
<keyword evidence="7" id="KW-1185">Reference proteome</keyword>
<keyword evidence="3 5" id="KW-0067">ATP-binding</keyword>
<dbReference type="GO" id="GO:0004357">
    <property type="term" value="F:glutamate-cysteine ligase activity"/>
    <property type="evidence" value="ECO:0007669"/>
    <property type="project" value="UniProtKB-EC"/>
</dbReference>
<dbReference type="PANTHER" id="PTHR36510:SF1">
    <property type="entry name" value="GLUTAMATE--CYSTEINE LIGASE 2-RELATED"/>
    <property type="match status" value="1"/>
</dbReference>
<evidence type="ECO:0000256" key="1">
    <source>
        <dbReference type="ARBA" id="ARBA00022598"/>
    </source>
</evidence>
<evidence type="ECO:0000256" key="3">
    <source>
        <dbReference type="ARBA" id="ARBA00022840"/>
    </source>
</evidence>
<dbReference type="GO" id="GO:0042398">
    <property type="term" value="P:modified amino acid biosynthetic process"/>
    <property type="evidence" value="ECO:0007669"/>
    <property type="project" value="InterPro"/>
</dbReference>
<evidence type="ECO:0000313" key="7">
    <source>
        <dbReference type="Proteomes" id="UP000283644"/>
    </source>
</evidence>
<dbReference type="SUPFAM" id="SSF55931">
    <property type="entry name" value="Glutamine synthetase/guanido kinase"/>
    <property type="match status" value="1"/>
</dbReference>
<evidence type="ECO:0000256" key="5">
    <source>
        <dbReference type="HAMAP-Rule" id="MF_01609"/>
    </source>
</evidence>
<dbReference type="HAMAP" id="MF_01609">
    <property type="entry name" value="Glu_cys_ligase_2"/>
    <property type="match status" value="1"/>
</dbReference>
<dbReference type="OrthoDB" id="9803842at2"/>
<dbReference type="EMBL" id="QXGH01000005">
    <property type="protein sequence ID" value="RHW29057.1"/>
    <property type="molecule type" value="Genomic_DNA"/>
</dbReference>
<comment type="catalytic activity">
    <reaction evidence="4 5">
        <text>L-cysteine + L-glutamate + ATP = gamma-L-glutamyl-L-cysteine + ADP + phosphate + H(+)</text>
        <dbReference type="Rhea" id="RHEA:13285"/>
        <dbReference type="ChEBI" id="CHEBI:15378"/>
        <dbReference type="ChEBI" id="CHEBI:29985"/>
        <dbReference type="ChEBI" id="CHEBI:30616"/>
        <dbReference type="ChEBI" id="CHEBI:35235"/>
        <dbReference type="ChEBI" id="CHEBI:43474"/>
        <dbReference type="ChEBI" id="CHEBI:58173"/>
        <dbReference type="ChEBI" id="CHEBI:456216"/>
        <dbReference type="EC" id="6.3.2.2"/>
    </reaction>
</comment>
<dbReference type="EC" id="6.3.2.2" evidence="5"/>
<comment type="caution">
    <text evidence="6">The sequence shown here is derived from an EMBL/GenBank/DDBJ whole genome shotgun (WGS) entry which is preliminary data.</text>
</comment>
<reference evidence="6 7" key="1">
    <citation type="submission" date="2018-09" db="EMBL/GenBank/DDBJ databases">
        <title>Genome sequencing of Nocardioides immobilis CCTCC AB 2017083 for comparison to Nocardioides silvaticus.</title>
        <authorList>
            <person name="Li C."/>
            <person name="Wang G."/>
        </authorList>
    </citation>
    <scope>NUCLEOTIDE SEQUENCE [LARGE SCALE GENOMIC DNA]</scope>
    <source>
        <strain evidence="6 7">CCTCC AB 2017083</strain>
    </source>
</reference>
<dbReference type="GO" id="GO:0005524">
    <property type="term" value="F:ATP binding"/>
    <property type="evidence" value="ECO:0007669"/>
    <property type="project" value="UniProtKB-KW"/>
</dbReference>
<evidence type="ECO:0000256" key="2">
    <source>
        <dbReference type="ARBA" id="ARBA00022741"/>
    </source>
</evidence>
<dbReference type="InterPro" id="IPR014746">
    <property type="entry name" value="Gln_synth/guanido_kin_cat_dom"/>
</dbReference>
<dbReference type="InterPro" id="IPR050141">
    <property type="entry name" value="GCL_type2/YbdK_subfam"/>
</dbReference>
<dbReference type="Pfam" id="PF04107">
    <property type="entry name" value="GCS2"/>
    <property type="match status" value="1"/>
</dbReference>
<keyword evidence="1 5" id="KW-0436">Ligase</keyword>
<dbReference type="InterPro" id="IPR011793">
    <property type="entry name" value="YbdK"/>
</dbReference>
<comment type="similarity">
    <text evidence="5">Belongs to the glutamate--cysteine ligase type 2 family. YbdK subfamily.</text>
</comment>
<sequence>MRTVGVEEELLLMDAHTGRASPLATRILGIATAQGDAGGEGFAGGSLVHELQEEQLELYTAPHSSMSTLEEELRSWRNKAAAAAREEGALVVASATSPVAVEPRRVRTTRYDEMAERFGIVTSEQLTCGCHVHVSVASEAEAVGVLDRIRVWLPALLALSANSPFWQGQDSGYASFRSQALGRWPVSGPTEVFGSPEGYRSLVDSMLASDVILDEGMVYFDARCSHRYPTVEIRVADVCLDVRDAVLVAALCRGLVETAAEEWAAGEPHPPVPTALLRLATWQAARWAISDRLLDPSTSRPRPASDVIAALVHHVRPALRRCGDEGLVTSGIDRVFSRGNGATRQREIFQKTGHLSEVIAAHARVTVGHDD</sequence>
<dbReference type="RefSeq" id="WP_118921686.1">
    <property type="nucleotide sequence ID" value="NZ_QXGH01000005.1"/>
</dbReference>
<name>A0A417Y995_9ACTN</name>
<dbReference type="PANTHER" id="PTHR36510">
    <property type="entry name" value="GLUTAMATE--CYSTEINE LIGASE 2-RELATED"/>
    <property type="match status" value="1"/>
</dbReference>
<dbReference type="InterPro" id="IPR006336">
    <property type="entry name" value="GCS2"/>
</dbReference>
<accession>A0A417Y995</accession>
<dbReference type="NCBIfam" id="TIGR02050">
    <property type="entry name" value="gshA_cyan_rel"/>
    <property type="match status" value="1"/>
</dbReference>
<evidence type="ECO:0000256" key="4">
    <source>
        <dbReference type="ARBA" id="ARBA00048819"/>
    </source>
</evidence>
<gene>
    <name evidence="6" type="ORF">D0Z08_00710</name>
</gene>
<dbReference type="AlphaFoldDB" id="A0A417Y995"/>
<comment type="function">
    <text evidence="5">ATP-dependent carboxylate-amine ligase which exhibits weak glutamate--cysteine ligase activity.</text>
</comment>
<evidence type="ECO:0000313" key="6">
    <source>
        <dbReference type="EMBL" id="RHW29057.1"/>
    </source>
</evidence>
<dbReference type="NCBIfam" id="NF010041">
    <property type="entry name" value="PRK13517.1-1"/>
    <property type="match status" value="1"/>
</dbReference>
<protein>
    <recommendedName>
        <fullName evidence="5">Putative glutamate--cysteine ligase 2</fullName>
        <ecNumber evidence="5">6.3.2.2</ecNumber>
    </recommendedName>
    <alternativeName>
        <fullName evidence="5">Gamma-glutamylcysteine synthetase 2</fullName>
        <shortName evidence="5">GCS 2</shortName>
        <shortName evidence="5">Gamma-GCS 2</shortName>
    </alternativeName>
</protein>
<keyword evidence="2 5" id="KW-0547">Nucleotide-binding</keyword>